<dbReference type="SUPFAM" id="SSF48310">
    <property type="entry name" value="Aldehyde ferredoxin oxidoreductase, C-terminal domains"/>
    <property type="match status" value="1"/>
</dbReference>
<dbReference type="Pfam" id="PF01314">
    <property type="entry name" value="AFOR_C"/>
    <property type="match status" value="1"/>
</dbReference>
<dbReference type="SUPFAM" id="SSF56228">
    <property type="entry name" value="Aldehyde ferredoxin oxidoreductase, N-terminal domain"/>
    <property type="match status" value="1"/>
</dbReference>
<keyword evidence="6" id="KW-0408">Iron</keyword>
<protein>
    <submittedName>
        <fullName evidence="10">Aldehyde:ferredoxin oxidoreductase</fullName>
    </submittedName>
</protein>
<comment type="cofactor">
    <cofactor evidence="1">
        <name>[4Fe-4S] cluster</name>
        <dbReference type="ChEBI" id="CHEBI:49883"/>
    </cofactor>
</comment>
<evidence type="ECO:0000256" key="3">
    <source>
        <dbReference type="ARBA" id="ARBA00022485"/>
    </source>
</evidence>
<dbReference type="InterPro" id="IPR013984">
    <property type="entry name" value="Ald_Fedxn_OxRdtase_dom2"/>
</dbReference>
<dbReference type="PANTHER" id="PTHR30038:SF9">
    <property type="entry name" value="ALDEHYDE FERREDOXIN OXIDOREDUCTASE"/>
    <property type="match status" value="1"/>
</dbReference>
<keyword evidence="7" id="KW-0411">Iron-sulfur</keyword>
<evidence type="ECO:0000256" key="6">
    <source>
        <dbReference type="ARBA" id="ARBA00023004"/>
    </source>
</evidence>
<evidence type="ECO:0000256" key="2">
    <source>
        <dbReference type="ARBA" id="ARBA00011032"/>
    </source>
</evidence>
<keyword evidence="3" id="KW-0004">4Fe-4S</keyword>
<evidence type="ECO:0000256" key="5">
    <source>
        <dbReference type="ARBA" id="ARBA00023002"/>
    </source>
</evidence>
<dbReference type="Pfam" id="PF02730">
    <property type="entry name" value="AFOR_N"/>
    <property type="match status" value="1"/>
</dbReference>
<dbReference type="InterPro" id="IPR013985">
    <property type="entry name" value="Ald_Fedxn_OxRdtase_dom3"/>
</dbReference>
<dbReference type="SMART" id="SM00790">
    <property type="entry name" value="AFOR_N"/>
    <property type="match status" value="1"/>
</dbReference>
<dbReference type="InterPro" id="IPR036021">
    <property type="entry name" value="Tungsten_al_ferr_oxy-like_C"/>
</dbReference>
<dbReference type="Gene3D" id="1.10.569.10">
    <property type="entry name" value="Aldehyde Ferredoxin Oxidoreductase Protein, subunit A, domain 2"/>
    <property type="match status" value="1"/>
</dbReference>
<dbReference type="InterPro" id="IPR036503">
    <property type="entry name" value="Ald_Fedxn_OxRdtase_N_sf"/>
</dbReference>
<proteinExistence type="inferred from homology"/>
<evidence type="ECO:0000256" key="8">
    <source>
        <dbReference type="ARBA" id="ARBA00049934"/>
    </source>
</evidence>
<dbReference type="InterPro" id="IPR013983">
    <property type="entry name" value="Ald_Fedxn_OxRdtase_N"/>
</dbReference>
<keyword evidence="5" id="KW-0560">Oxidoreductase</keyword>
<reference evidence="10" key="1">
    <citation type="submission" date="2019-01" db="EMBL/GenBank/DDBJ databases">
        <authorList>
            <consortium name="Genoscope - CEA"/>
            <person name="William W."/>
        </authorList>
    </citation>
    <scope>NUCLEOTIDE SEQUENCE</scope>
    <source>
        <strain evidence="10">CR-1</strain>
    </source>
</reference>
<evidence type="ECO:0000313" key="10">
    <source>
        <dbReference type="EMBL" id="VEN72664.1"/>
    </source>
</evidence>
<dbReference type="InterPro" id="IPR001203">
    <property type="entry name" value="OxRdtase_Ald_Fedxn_C"/>
</dbReference>
<dbReference type="GO" id="GO:0046872">
    <property type="term" value="F:metal ion binding"/>
    <property type="evidence" value="ECO:0007669"/>
    <property type="project" value="UniProtKB-KW"/>
</dbReference>
<dbReference type="EMBL" id="CAACVI010000001">
    <property type="protein sequence ID" value="VEN72664.1"/>
    <property type="molecule type" value="Genomic_DNA"/>
</dbReference>
<dbReference type="GO" id="GO:0009055">
    <property type="term" value="F:electron transfer activity"/>
    <property type="evidence" value="ECO:0007669"/>
    <property type="project" value="InterPro"/>
</dbReference>
<gene>
    <name evidence="10" type="ORF">EPICR_10163</name>
</gene>
<evidence type="ECO:0000256" key="1">
    <source>
        <dbReference type="ARBA" id="ARBA00001966"/>
    </source>
</evidence>
<feature type="domain" description="Aldehyde ferredoxin oxidoreductase N-terminal" evidence="9">
    <location>
        <begin position="4"/>
        <end position="212"/>
    </location>
</feature>
<evidence type="ECO:0000256" key="7">
    <source>
        <dbReference type="ARBA" id="ARBA00023014"/>
    </source>
</evidence>
<dbReference type="AlphaFoldDB" id="A0A484HBM2"/>
<accession>A0A484HBM2</accession>
<comment type="cofactor">
    <cofactor evidence="8">
        <name>tungstopterin</name>
        <dbReference type="ChEBI" id="CHEBI:30402"/>
    </cofactor>
</comment>
<dbReference type="PANTHER" id="PTHR30038">
    <property type="entry name" value="ALDEHYDE FERREDOXIN OXIDOREDUCTASE"/>
    <property type="match status" value="1"/>
</dbReference>
<dbReference type="GO" id="GO:0016625">
    <property type="term" value="F:oxidoreductase activity, acting on the aldehyde or oxo group of donors, iron-sulfur protein as acceptor"/>
    <property type="evidence" value="ECO:0007669"/>
    <property type="project" value="InterPro"/>
</dbReference>
<evidence type="ECO:0000259" key="9">
    <source>
        <dbReference type="SMART" id="SM00790"/>
    </source>
</evidence>
<evidence type="ECO:0000256" key="4">
    <source>
        <dbReference type="ARBA" id="ARBA00022723"/>
    </source>
</evidence>
<name>A0A484HBM2_9BACT</name>
<keyword evidence="4" id="KW-0479">Metal-binding</keyword>
<comment type="similarity">
    <text evidence="2">Belongs to the AOR/FOR family.</text>
</comment>
<dbReference type="Gene3D" id="1.10.599.10">
    <property type="entry name" value="Aldehyde Ferredoxin Oxidoreductase Protein, subunit A, domain 3"/>
    <property type="match status" value="1"/>
</dbReference>
<dbReference type="GO" id="GO:0051539">
    <property type="term" value="F:4 iron, 4 sulfur cluster binding"/>
    <property type="evidence" value="ECO:0007669"/>
    <property type="project" value="UniProtKB-KW"/>
</dbReference>
<dbReference type="InterPro" id="IPR051919">
    <property type="entry name" value="W-dependent_AOR"/>
</dbReference>
<sequence>MDGFYGRILKIDLGKRNFSIEKIEDETLASYPGGKALASFLLFSQNPAGVDPLSPDNRLIFASGPVSGGPVWGSSRYGVFTKSPQTGFYSESYAGGKTPEALDAAGFDAIVISGRSPSPIALTVSPEGAKFHDAAGMWGMDAYEAEDAMKARFSGAGGPEQKSGAVVIGPAGENLVRFAAIGNDYWRSAGRTGAGTVMGAKKLKGVLFSGGMKRPVHDLQALKDFSRKVSRESRKNPVVVEFSRHGTAKMLAPLAKIGGVPSKGWGSGEFSGWEGLTAQALHRRCDVKPRACARCFIACGRMTRALKGRHAGLELEGPEYETLFAFGGLCLIKEIEEILYLNDLCDRLGMDTISAGSLCALAIEASAKGRTDFKISYGDPDGAARLLEMIAKRQGVGDILAQGIRFAASRWGMEDMAVHVKGLELPGYDPRVLKGSALAFAVSHRGACHLRATFHSPEISGAVPRDEIEGKAALLIDYEDRMALMDCMILCRFYKEIYGWSEMSALFEMTAGVRWDESALRKKAARLADLIRRFNIREGLVPEDDRLPDRLHRERLKDGRGITRRELAFMVADYYRLRGWDKDGAPPPEGGEP</sequence>
<dbReference type="Gene3D" id="3.60.9.10">
    <property type="entry name" value="Aldehyde ferredoxin oxidoreductase, N-terminal domain"/>
    <property type="match status" value="1"/>
</dbReference>
<organism evidence="10">
    <name type="scientific">uncultured Desulfobacteraceae bacterium</name>
    <dbReference type="NCBI Taxonomy" id="218296"/>
    <lineage>
        <taxon>Bacteria</taxon>
        <taxon>Pseudomonadati</taxon>
        <taxon>Thermodesulfobacteriota</taxon>
        <taxon>Desulfobacteria</taxon>
        <taxon>Desulfobacterales</taxon>
        <taxon>Desulfobacteraceae</taxon>
        <taxon>environmental samples</taxon>
    </lineage>
</organism>